<organism evidence="3 4">
    <name type="scientific">Nocardia ninae NBRC 108245</name>
    <dbReference type="NCBI Taxonomy" id="1210091"/>
    <lineage>
        <taxon>Bacteria</taxon>
        <taxon>Bacillati</taxon>
        <taxon>Actinomycetota</taxon>
        <taxon>Actinomycetes</taxon>
        <taxon>Mycobacteriales</taxon>
        <taxon>Nocardiaceae</taxon>
        <taxon>Nocardia</taxon>
    </lineage>
</organism>
<keyword evidence="1" id="KW-0812">Transmembrane</keyword>
<dbReference type="Gene3D" id="1.20.1260.10">
    <property type="match status" value="1"/>
</dbReference>
<sequence length="234" mass="25031">MATDTSAATRTDTPTLGYRTQLALIAALVATLTIGVVLGFIGRGQINDGDTAPTPGTDQVEVGFAQDMSVHHSQAVEMSSMALSQAVDPAVRTLAYDVLTTQQSQIGTMHGWLVLWDQPTISTQPAMSWMRGATTSMPGHSMPADGTMKMPGMATPEELTALRRTIGPAFDSLYLQLLLRHHEGGLAMARFARDNTTIPAVTALARQIDSAQTAETQTLRELLDQRAVAPLPMN</sequence>
<dbReference type="PANTHER" id="PTHR36933:SF1">
    <property type="entry name" value="SLL0788 PROTEIN"/>
    <property type="match status" value="1"/>
</dbReference>
<dbReference type="EMBL" id="BJXA01000003">
    <property type="protein sequence ID" value="GEM36482.1"/>
    <property type="molecule type" value="Genomic_DNA"/>
</dbReference>
<dbReference type="RefSeq" id="WP_246180705.1">
    <property type="nucleotide sequence ID" value="NZ_BJXA01000003.1"/>
</dbReference>
<proteinExistence type="predicted"/>
<dbReference type="Proteomes" id="UP000321424">
    <property type="component" value="Unassembled WGS sequence"/>
</dbReference>
<keyword evidence="4" id="KW-1185">Reference proteome</keyword>
<protein>
    <submittedName>
        <fullName evidence="3">DUF305 domain-containing protein</fullName>
    </submittedName>
</protein>
<reference evidence="3 4" key="1">
    <citation type="submission" date="2019-07" db="EMBL/GenBank/DDBJ databases">
        <title>Whole genome shotgun sequence of Nocardia ninae NBRC 108245.</title>
        <authorList>
            <person name="Hosoyama A."/>
            <person name="Uohara A."/>
            <person name="Ohji S."/>
            <person name="Ichikawa N."/>
        </authorList>
    </citation>
    <scope>NUCLEOTIDE SEQUENCE [LARGE SCALE GENOMIC DNA]</scope>
    <source>
        <strain evidence="3 4">NBRC 108245</strain>
    </source>
</reference>
<evidence type="ECO:0000259" key="2">
    <source>
        <dbReference type="Pfam" id="PF03713"/>
    </source>
</evidence>
<gene>
    <name evidence="3" type="ORF">NN4_10010</name>
</gene>
<keyword evidence="1" id="KW-0472">Membrane</keyword>
<feature type="transmembrane region" description="Helical" evidence="1">
    <location>
        <begin position="20"/>
        <end position="41"/>
    </location>
</feature>
<dbReference type="Pfam" id="PF03713">
    <property type="entry name" value="DUF305"/>
    <property type="match status" value="1"/>
</dbReference>
<accession>A0A511M778</accession>
<evidence type="ECO:0000313" key="4">
    <source>
        <dbReference type="Proteomes" id="UP000321424"/>
    </source>
</evidence>
<evidence type="ECO:0000313" key="3">
    <source>
        <dbReference type="EMBL" id="GEM36482.1"/>
    </source>
</evidence>
<feature type="domain" description="DUF305" evidence="2">
    <location>
        <begin position="61"/>
        <end position="223"/>
    </location>
</feature>
<dbReference type="AlphaFoldDB" id="A0A511M778"/>
<dbReference type="InterPro" id="IPR012347">
    <property type="entry name" value="Ferritin-like"/>
</dbReference>
<name>A0A511M778_9NOCA</name>
<comment type="caution">
    <text evidence="3">The sequence shown here is derived from an EMBL/GenBank/DDBJ whole genome shotgun (WGS) entry which is preliminary data.</text>
</comment>
<dbReference type="InterPro" id="IPR005183">
    <property type="entry name" value="DUF305_CopM-like"/>
</dbReference>
<dbReference type="PANTHER" id="PTHR36933">
    <property type="entry name" value="SLL0788 PROTEIN"/>
    <property type="match status" value="1"/>
</dbReference>
<evidence type="ECO:0000256" key="1">
    <source>
        <dbReference type="SAM" id="Phobius"/>
    </source>
</evidence>
<keyword evidence="1" id="KW-1133">Transmembrane helix</keyword>